<dbReference type="PANTHER" id="PTHR11461:SF211">
    <property type="entry name" value="GH10112P-RELATED"/>
    <property type="match status" value="1"/>
</dbReference>
<comment type="similarity">
    <text evidence="1 2">Belongs to the serpin family.</text>
</comment>
<accession>A0AA85GHY7</accession>
<dbReference type="Proteomes" id="UP000050792">
    <property type="component" value="Unassembled WGS sequence"/>
</dbReference>
<proteinExistence type="inferred from homology"/>
<name>A0AA85GHY7_9TREM</name>
<dbReference type="InterPro" id="IPR042178">
    <property type="entry name" value="Serpin_sf_1"/>
</dbReference>
<sequence length="388" mass="43411">MDVLQSLTNFSGRFYGDIVEEKQSHLENTFLSPFNIYTALGMILSGSEMNTKAEIMKVMHLSNCLEHHAIHYGISGLLFDCSERGEGVEIIFGNGLFTAENVNVKEDYQNTLKSYYNAQTESVAFQMDPEDAGKRINQWASSLTKGKIQELLSSQSLSTDTSVLVITTTYFEGMWDLPFLQGSSHESDFFKLDGSTMNVKLMYMNSSFDMTSLPNLKSRAIKIPFKNPKFSLLIVLPNTNDGLLELLDALHRDDGISSILSSNFKDTSLHLYLPKFKLKEGNAISLVDCLQKMGMKEAFYPGSANFTNMSESSNFCIRDILHKAILEVNEQGVVAAAASSVEVVQLSAPLPEFSDEEFRVNHSFFVSIIWKDSLPIFLGHVTNPIDQY</sequence>
<dbReference type="GO" id="GO:0004867">
    <property type="term" value="F:serine-type endopeptidase inhibitor activity"/>
    <property type="evidence" value="ECO:0007669"/>
    <property type="project" value="InterPro"/>
</dbReference>
<dbReference type="Pfam" id="PF00079">
    <property type="entry name" value="Serpin"/>
    <property type="match status" value="1"/>
</dbReference>
<dbReference type="SMART" id="SM00093">
    <property type="entry name" value="SERPIN"/>
    <property type="match status" value="1"/>
</dbReference>
<reference evidence="5 6" key="2">
    <citation type="submission" date="2023-11" db="UniProtKB">
        <authorList>
            <consortium name="WormBaseParasite"/>
        </authorList>
    </citation>
    <scope>IDENTIFICATION</scope>
</reference>
<dbReference type="InterPro" id="IPR000215">
    <property type="entry name" value="Serpin_fam"/>
</dbReference>
<evidence type="ECO:0000313" key="4">
    <source>
        <dbReference type="Proteomes" id="UP000050792"/>
    </source>
</evidence>
<dbReference type="WBParaSite" id="SRDH1_94310.2">
    <property type="protein sequence ID" value="SRDH1_94310.2"/>
    <property type="gene ID" value="SRDH1_94310"/>
</dbReference>
<organism evidence="4 6">
    <name type="scientific">Schistosoma rodhaini</name>
    <dbReference type="NCBI Taxonomy" id="6188"/>
    <lineage>
        <taxon>Eukaryota</taxon>
        <taxon>Metazoa</taxon>
        <taxon>Spiralia</taxon>
        <taxon>Lophotrochozoa</taxon>
        <taxon>Platyhelminthes</taxon>
        <taxon>Trematoda</taxon>
        <taxon>Digenea</taxon>
        <taxon>Strigeidida</taxon>
        <taxon>Schistosomatoidea</taxon>
        <taxon>Schistosomatidae</taxon>
        <taxon>Schistosoma</taxon>
    </lineage>
</organism>
<evidence type="ECO:0000256" key="2">
    <source>
        <dbReference type="RuleBase" id="RU000411"/>
    </source>
</evidence>
<dbReference type="CDD" id="cd19603">
    <property type="entry name" value="serpin_platyhelminthes"/>
    <property type="match status" value="1"/>
</dbReference>
<protein>
    <recommendedName>
        <fullName evidence="3">Serpin domain-containing protein</fullName>
    </recommendedName>
</protein>
<keyword evidence="4" id="KW-1185">Reference proteome</keyword>
<evidence type="ECO:0000313" key="5">
    <source>
        <dbReference type="WBParaSite" id="SRDH1_94310.1"/>
    </source>
</evidence>
<feature type="domain" description="Serpin" evidence="3">
    <location>
        <begin position="12"/>
        <end position="384"/>
    </location>
</feature>
<dbReference type="GO" id="GO:0005615">
    <property type="term" value="C:extracellular space"/>
    <property type="evidence" value="ECO:0007669"/>
    <property type="project" value="InterPro"/>
</dbReference>
<evidence type="ECO:0000256" key="1">
    <source>
        <dbReference type="ARBA" id="ARBA00009500"/>
    </source>
</evidence>
<evidence type="ECO:0000313" key="6">
    <source>
        <dbReference type="WBParaSite" id="SRDH1_94310.2"/>
    </source>
</evidence>
<dbReference type="AlphaFoldDB" id="A0AA85GHY7"/>
<dbReference type="InterPro" id="IPR036186">
    <property type="entry name" value="Serpin_sf"/>
</dbReference>
<dbReference type="Gene3D" id="2.30.39.10">
    <property type="entry name" value="Alpha-1-antitrypsin, domain 1"/>
    <property type="match status" value="1"/>
</dbReference>
<dbReference type="WBParaSite" id="SRDH1_94310.1">
    <property type="protein sequence ID" value="SRDH1_94310.1"/>
    <property type="gene ID" value="SRDH1_94310"/>
</dbReference>
<dbReference type="InterPro" id="IPR023796">
    <property type="entry name" value="Serpin_dom"/>
</dbReference>
<dbReference type="PANTHER" id="PTHR11461">
    <property type="entry name" value="SERINE PROTEASE INHIBITOR, SERPIN"/>
    <property type="match status" value="1"/>
</dbReference>
<reference evidence="4" key="1">
    <citation type="submission" date="2022-06" db="EMBL/GenBank/DDBJ databases">
        <authorList>
            <person name="Berger JAMES D."/>
            <person name="Berger JAMES D."/>
        </authorList>
    </citation>
    <scope>NUCLEOTIDE SEQUENCE [LARGE SCALE GENOMIC DNA]</scope>
</reference>
<evidence type="ECO:0000259" key="3">
    <source>
        <dbReference type="SMART" id="SM00093"/>
    </source>
</evidence>
<dbReference type="InterPro" id="IPR042185">
    <property type="entry name" value="Serpin_sf_2"/>
</dbReference>
<dbReference type="SUPFAM" id="SSF56574">
    <property type="entry name" value="Serpins"/>
    <property type="match status" value="1"/>
</dbReference>
<dbReference type="Gene3D" id="3.30.497.10">
    <property type="entry name" value="Antithrombin, subunit I, domain 2"/>
    <property type="match status" value="1"/>
</dbReference>